<dbReference type="Proteomes" id="UP001498476">
    <property type="component" value="Unassembled WGS sequence"/>
</dbReference>
<proteinExistence type="predicted"/>
<evidence type="ECO:0000313" key="1">
    <source>
        <dbReference type="EMBL" id="KAK7398543.1"/>
    </source>
</evidence>
<reference evidence="1 2" key="1">
    <citation type="journal article" date="2025" name="Microbiol. Resour. Announc.">
        <title>Draft genome sequences for Neonectria magnoliae and Neonectria punicea, canker pathogens of Liriodendron tulipifera and Acer saccharum in West Virginia.</title>
        <authorList>
            <person name="Petronek H.M."/>
            <person name="Kasson M.T."/>
            <person name="Metheny A.M."/>
            <person name="Stauder C.M."/>
            <person name="Lovett B."/>
            <person name="Lynch S.C."/>
            <person name="Garnas J.R."/>
            <person name="Kasson L.R."/>
            <person name="Stajich J.E."/>
        </authorList>
    </citation>
    <scope>NUCLEOTIDE SEQUENCE [LARGE SCALE GENOMIC DNA]</scope>
    <source>
        <strain evidence="1 2">NRRL 64653</strain>
    </source>
</reference>
<sequence>MLPADFKFQFNTPTLLGKPVTAYPWSWRYILRHMFGFDAIRYSVSKASIVLFIKELQRRLDEQGIPILVRAPGRGQYRESEGYQRRAATPIFAATAKEVRQNASVNEGKFLEPVGKISTPNPVANDEAQIKGLWENTTAEVNKKLTSEGLPSLAA</sequence>
<name>A0ABR1GJT4_9HYPO</name>
<gene>
    <name evidence="1" type="ORF">QQX98_012091</name>
</gene>
<comment type="caution">
    <text evidence="1">The sequence shown here is derived from an EMBL/GenBank/DDBJ whole genome shotgun (WGS) entry which is preliminary data.</text>
</comment>
<accession>A0ABR1GJT4</accession>
<protein>
    <submittedName>
        <fullName evidence="1">Uncharacterized protein</fullName>
    </submittedName>
</protein>
<evidence type="ECO:0000313" key="2">
    <source>
        <dbReference type="Proteomes" id="UP001498476"/>
    </source>
</evidence>
<keyword evidence="2" id="KW-1185">Reference proteome</keyword>
<organism evidence="1 2">
    <name type="scientific">Neonectria punicea</name>
    <dbReference type="NCBI Taxonomy" id="979145"/>
    <lineage>
        <taxon>Eukaryota</taxon>
        <taxon>Fungi</taxon>
        <taxon>Dikarya</taxon>
        <taxon>Ascomycota</taxon>
        <taxon>Pezizomycotina</taxon>
        <taxon>Sordariomycetes</taxon>
        <taxon>Hypocreomycetidae</taxon>
        <taxon>Hypocreales</taxon>
        <taxon>Nectriaceae</taxon>
        <taxon>Neonectria</taxon>
    </lineage>
</organism>
<dbReference type="EMBL" id="JAZAVJ010000328">
    <property type="protein sequence ID" value="KAK7398543.1"/>
    <property type="molecule type" value="Genomic_DNA"/>
</dbReference>
<dbReference type="Gene3D" id="3.40.50.720">
    <property type="entry name" value="NAD(P)-binding Rossmann-like Domain"/>
    <property type="match status" value="1"/>
</dbReference>